<dbReference type="RefSeq" id="WP_183855762.1">
    <property type="nucleotide sequence ID" value="NZ_JACHOO010000004.1"/>
</dbReference>
<sequence>MNTLVRSHYPASRLPEELRGSIAPRARVTVTVSVEPPTAREPTLREIVGRLDPLRAEGRIAAVTVDEAVAQVQALRDDSPS</sequence>
<gene>
    <name evidence="1" type="ORF">GGQ63_002254</name>
</gene>
<dbReference type="EMBL" id="JACHOO010000004">
    <property type="protein sequence ID" value="MBB5753188.1"/>
    <property type="molecule type" value="Genomic_DNA"/>
</dbReference>
<proteinExistence type="predicted"/>
<dbReference type="Proteomes" id="UP000523821">
    <property type="component" value="Unassembled WGS sequence"/>
</dbReference>
<dbReference type="AlphaFoldDB" id="A0A7W9L254"/>
<accession>A0A7W9L254</accession>
<keyword evidence="2" id="KW-1185">Reference proteome</keyword>
<protein>
    <submittedName>
        <fullName evidence="1">Uncharacterized protein</fullName>
    </submittedName>
</protein>
<comment type="caution">
    <text evidence="1">The sequence shown here is derived from an EMBL/GenBank/DDBJ whole genome shotgun (WGS) entry which is preliminary data.</text>
</comment>
<evidence type="ECO:0000313" key="2">
    <source>
        <dbReference type="Proteomes" id="UP000523821"/>
    </source>
</evidence>
<organism evidence="1 2">
    <name type="scientific">Prosthecomicrobium pneumaticum</name>
    <dbReference type="NCBI Taxonomy" id="81895"/>
    <lineage>
        <taxon>Bacteria</taxon>
        <taxon>Pseudomonadati</taxon>
        <taxon>Pseudomonadota</taxon>
        <taxon>Alphaproteobacteria</taxon>
        <taxon>Hyphomicrobiales</taxon>
        <taxon>Kaistiaceae</taxon>
        <taxon>Prosthecomicrobium</taxon>
    </lineage>
</organism>
<name>A0A7W9L254_9HYPH</name>
<evidence type="ECO:0000313" key="1">
    <source>
        <dbReference type="EMBL" id="MBB5753188.1"/>
    </source>
</evidence>
<reference evidence="1 2" key="1">
    <citation type="submission" date="2020-08" db="EMBL/GenBank/DDBJ databases">
        <title>Genomic Encyclopedia of Type Strains, Phase IV (KMG-IV): sequencing the most valuable type-strain genomes for metagenomic binning, comparative biology and taxonomic classification.</title>
        <authorList>
            <person name="Goeker M."/>
        </authorList>
    </citation>
    <scope>NUCLEOTIDE SEQUENCE [LARGE SCALE GENOMIC DNA]</scope>
    <source>
        <strain evidence="1 2">DSM 16268</strain>
    </source>
</reference>